<evidence type="ECO:0000256" key="1">
    <source>
        <dbReference type="ARBA" id="ARBA00007228"/>
    </source>
</evidence>
<dbReference type="CDD" id="cd18093">
    <property type="entry name" value="SpoU-like_TrmJ"/>
    <property type="match status" value="1"/>
</dbReference>
<evidence type="ECO:0000313" key="7">
    <source>
        <dbReference type="Proteomes" id="UP000317158"/>
    </source>
</evidence>
<dbReference type="Proteomes" id="UP000317158">
    <property type="component" value="Unassembled WGS sequence"/>
</dbReference>
<gene>
    <name evidence="6" type="ORF">EF806_00485</name>
</gene>
<keyword evidence="2 6" id="KW-0489">Methyltransferase</keyword>
<dbReference type="InterPro" id="IPR029028">
    <property type="entry name" value="Alpha/beta_knot_MTases"/>
</dbReference>
<evidence type="ECO:0000256" key="2">
    <source>
        <dbReference type="ARBA" id="ARBA00022603"/>
    </source>
</evidence>
<comment type="similarity">
    <text evidence="1">Belongs to the class IV-like SAM-binding methyltransferase superfamily. RNA methyltransferase TrmH family.</text>
</comment>
<keyword evidence="3 6" id="KW-0808">Transferase</keyword>
<dbReference type="Gene3D" id="1.10.8.590">
    <property type="match status" value="1"/>
</dbReference>
<dbReference type="EMBL" id="RXIF01000002">
    <property type="protein sequence ID" value="RZN65404.1"/>
    <property type="molecule type" value="Genomic_DNA"/>
</dbReference>
<dbReference type="AlphaFoldDB" id="A0A520KTI9"/>
<evidence type="ECO:0000256" key="3">
    <source>
        <dbReference type="ARBA" id="ARBA00022679"/>
    </source>
</evidence>
<dbReference type="PIRSF" id="PIRSF004808">
    <property type="entry name" value="LasT"/>
    <property type="match status" value="1"/>
</dbReference>
<dbReference type="GO" id="GO:0002128">
    <property type="term" value="P:tRNA nucleoside ribose methylation"/>
    <property type="evidence" value="ECO:0007669"/>
    <property type="project" value="TreeGrafter"/>
</dbReference>
<accession>A0A520KTI9</accession>
<reference evidence="6 7" key="1">
    <citation type="journal article" date="2019" name="Nat. Microbiol.">
        <title>Wide diversity of methane and short-chain alkane metabolisms in uncultured archaea.</title>
        <authorList>
            <person name="Borrel G."/>
            <person name="Adam P.S."/>
            <person name="McKay L.J."/>
            <person name="Chen L.X."/>
            <person name="Sierra-Garcia I.N."/>
            <person name="Sieber C.M."/>
            <person name="Letourneur Q."/>
            <person name="Ghozlane A."/>
            <person name="Andersen G.L."/>
            <person name="Li W.J."/>
            <person name="Hallam S.J."/>
            <person name="Muyzer G."/>
            <person name="de Oliveira V.M."/>
            <person name="Inskeep W.P."/>
            <person name="Banfield J.F."/>
            <person name="Gribaldo S."/>
        </authorList>
    </citation>
    <scope>NUCLEOTIDE SEQUENCE [LARGE SCALE GENOMIC DNA]</scope>
    <source>
        <strain evidence="6">NM1a</strain>
    </source>
</reference>
<keyword evidence="4" id="KW-0949">S-adenosyl-L-methionine</keyword>
<feature type="domain" description="tRNA/rRNA methyltransferase SpoU type" evidence="5">
    <location>
        <begin position="4"/>
        <end position="153"/>
    </location>
</feature>
<name>A0A520KTI9_METT2</name>
<protein>
    <submittedName>
        <fullName evidence="6">RNA methyltransferase</fullName>
    </submittedName>
</protein>
<evidence type="ECO:0000313" key="6">
    <source>
        <dbReference type="EMBL" id="RZN65404.1"/>
    </source>
</evidence>
<evidence type="ECO:0000259" key="5">
    <source>
        <dbReference type="Pfam" id="PF00588"/>
    </source>
</evidence>
<organism evidence="6 7">
    <name type="scientific">Methanoliparum thermophilum</name>
    <dbReference type="NCBI Taxonomy" id="2491083"/>
    <lineage>
        <taxon>Archaea</taxon>
        <taxon>Methanobacteriati</taxon>
        <taxon>Methanobacteriota</taxon>
        <taxon>Candidatus Methanoliparia</taxon>
        <taxon>Candidatus Methanoliparales</taxon>
        <taxon>Candidatus Methanoliparaceae</taxon>
        <taxon>Candidatus Methanoliparum</taxon>
    </lineage>
</organism>
<dbReference type="Pfam" id="PF00588">
    <property type="entry name" value="SpoU_methylase"/>
    <property type="match status" value="1"/>
</dbReference>
<comment type="caution">
    <text evidence="6">The sequence shown here is derived from an EMBL/GenBank/DDBJ whole genome shotgun (WGS) entry which is preliminary data.</text>
</comment>
<dbReference type="SUPFAM" id="SSF75217">
    <property type="entry name" value="alpha/beta knot"/>
    <property type="match status" value="1"/>
</dbReference>
<dbReference type="InterPro" id="IPR001537">
    <property type="entry name" value="SpoU_MeTrfase"/>
</dbReference>
<dbReference type="InterPro" id="IPR029026">
    <property type="entry name" value="tRNA_m1G_MTases_N"/>
</dbReference>
<proteinExistence type="inferred from homology"/>
<evidence type="ECO:0000256" key="4">
    <source>
        <dbReference type="ARBA" id="ARBA00022691"/>
    </source>
</evidence>
<dbReference type="Gene3D" id="3.40.1280.10">
    <property type="match status" value="1"/>
</dbReference>
<dbReference type="NCBIfam" id="TIGR00050">
    <property type="entry name" value="rRNA_methyl_1"/>
    <property type="match status" value="1"/>
</dbReference>
<dbReference type="GO" id="GO:0003723">
    <property type="term" value="F:RNA binding"/>
    <property type="evidence" value="ECO:0007669"/>
    <property type="project" value="InterPro"/>
</dbReference>
<dbReference type="GO" id="GO:0008173">
    <property type="term" value="F:RNA methyltransferase activity"/>
    <property type="evidence" value="ECO:0007669"/>
    <property type="project" value="InterPro"/>
</dbReference>
<sequence>MVYIRIVLVEPRYAGNIGSIARIMKNFGFNDLILIKPPVINLESKKMAMHASDILENAKIYDSINDVIDNSDYVIGTTSVVGGRSNVRRLYITPKDLKTILKYKKDIVSILFGREDNGLSNEELKLCDAVLNIPSSSDYLALNLAQSVGIILYELYTSEKNVINKKYFPDRNDLIYFEEHLLRLLYRINFPKTDKEKTVLMIKRILATAGVGSREIKHIRGILSAIEKKIDEKEE</sequence>
<dbReference type="InterPro" id="IPR004384">
    <property type="entry name" value="RNA_MeTrfase_TrmJ/LasT"/>
</dbReference>
<dbReference type="GO" id="GO:0005829">
    <property type="term" value="C:cytosol"/>
    <property type="evidence" value="ECO:0007669"/>
    <property type="project" value="TreeGrafter"/>
</dbReference>
<dbReference type="PANTHER" id="PTHR42786:SF2">
    <property type="entry name" value="TRNA (CYTIDINE_URIDINE-2'-O-)-METHYLTRANSFERASE TRMJ"/>
    <property type="match status" value="1"/>
</dbReference>
<dbReference type="PANTHER" id="PTHR42786">
    <property type="entry name" value="TRNA/RRNA METHYLTRANSFERASE"/>
    <property type="match status" value="1"/>
</dbReference>